<sequence>MNAAQFARNWNGLNAGRQACKKAMALIPLQEFVAARNASSSLAQLAILFALCVHFAAFGQQMRRMEPINQYPPTNVAGSCGTLVRPAGSVSSSTATYSAQMGVSVGGVVESITIYRTTGDAELDATSLAAIRMCKFLPGIRDGKPTESTALAQIDWSSESPPLVAFVDLYAKWRPR</sequence>
<evidence type="ECO:0000313" key="4">
    <source>
        <dbReference type="Proteomes" id="UP001244295"/>
    </source>
</evidence>
<dbReference type="RefSeq" id="WP_307636229.1">
    <property type="nucleotide sequence ID" value="NZ_JAUSRR010000003.1"/>
</dbReference>
<dbReference type="AlphaFoldDB" id="A0AAW8DSV7"/>
<feature type="transmembrane region" description="Helical" evidence="1">
    <location>
        <begin position="41"/>
        <end position="59"/>
    </location>
</feature>
<feature type="domain" description="TonB C-terminal" evidence="2">
    <location>
        <begin position="102"/>
        <end position="156"/>
    </location>
</feature>
<dbReference type="GO" id="GO:0055085">
    <property type="term" value="P:transmembrane transport"/>
    <property type="evidence" value="ECO:0007669"/>
    <property type="project" value="InterPro"/>
</dbReference>
<accession>A0AAW8DSV7</accession>
<dbReference type="Gene3D" id="3.30.1150.10">
    <property type="match status" value="1"/>
</dbReference>
<keyword evidence="1" id="KW-1133">Transmembrane helix</keyword>
<dbReference type="SUPFAM" id="SSF74653">
    <property type="entry name" value="TolA/TonB C-terminal domain"/>
    <property type="match status" value="1"/>
</dbReference>
<evidence type="ECO:0000313" key="3">
    <source>
        <dbReference type="EMBL" id="MDP9922613.1"/>
    </source>
</evidence>
<protein>
    <recommendedName>
        <fullName evidence="2">TonB C-terminal domain-containing protein</fullName>
    </recommendedName>
</protein>
<organism evidence="3 4">
    <name type="scientific">Variovorax boronicumulans</name>
    <dbReference type="NCBI Taxonomy" id="436515"/>
    <lineage>
        <taxon>Bacteria</taxon>
        <taxon>Pseudomonadati</taxon>
        <taxon>Pseudomonadota</taxon>
        <taxon>Betaproteobacteria</taxon>
        <taxon>Burkholderiales</taxon>
        <taxon>Comamonadaceae</taxon>
        <taxon>Variovorax</taxon>
    </lineage>
</organism>
<keyword evidence="1" id="KW-0812">Transmembrane</keyword>
<gene>
    <name evidence="3" type="ORF">J2W25_001634</name>
</gene>
<comment type="caution">
    <text evidence="3">The sequence shown here is derived from an EMBL/GenBank/DDBJ whole genome shotgun (WGS) entry which is preliminary data.</text>
</comment>
<dbReference type="Proteomes" id="UP001244295">
    <property type="component" value="Unassembled WGS sequence"/>
</dbReference>
<keyword evidence="1" id="KW-0472">Membrane</keyword>
<dbReference type="InterPro" id="IPR037682">
    <property type="entry name" value="TonB_C"/>
</dbReference>
<dbReference type="EMBL" id="JAUSRR010000003">
    <property type="protein sequence ID" value="MDP9922613.1"/>
    <property type="molecule type" value="Genomic_DNA"/>
</dbReference>
<evidence type="ECO:0000256" key="1">
    <source>
        <dbReference type="SAM" id="Phobius"/>
    </source>
</evidence>
<dbReference type="Pfam" id="PF03544">
    <property type="entry name" value="TonB_C"/>
    <property type="match status" value="1"/>
</dbReference>
<evidence type="ECO:0000259" key="2">
    <source>
        <dbReference type="Pfam" id="PF03544"/>
    </source>
</evidence>
<reference evidence="3" key="1">
    <citation type="submission" date="2023-07" db="EMBL/GenBank/DDBJ databases">
        <title>Sorghum-associated microbial communities from plants grown in Nebraska, USA.</title>
        <authorList>
            <person name="Schachtman D."/>
        </authorList>
    </citation>
    <scope>NUCLEOTIDE SEQUENCE</scope>
    <source>
        <strain evidence="3">DS2795</strain>
    </source>
</reference>
<proteinExistence type="predicted"/>
<name>A0AAW8DSV7_9BURK</name>